<reference evidence="1 2" key="1">
    <citation type="journal article" date="2017" name="Antonie Van Leeuwenhoek">
        <title>Rhizobium rhizosphaerae sp. nov., a novel species isolated from rice rhizosphere.</title>
        <authorList>
            <person name="Zhao J.J."/>
            <person name="Zhang J."/>
            <person name="Zhang R.J."/>
            <person name="Zhang C.W."/>
            <person name="Yin H.Q."/>
            <person name="Zhang X.X."/>
        </authorList>
    </citation>
    <scope>NUCLEOTIDE SEQUENCE [LARGE SCALE GENOMIC DNA]</scope>
    <source>
        <strain evidence="1 2">E3</strain>
    </source>
</reference>
<proteinExistence type="predicted"/>
<dbReference type="AlphaFoldDB" id="K6YX00"/>
<comment type="caution">
    <text evidence="1">The sequence shown here is derived from an EMBL/GenBank/DDBJ whole genome shotgun (WGS) entry which is preliminary data.</text>
</comment>
<sequence length="98" mass="11095">MSEYQPVNYLATDGYEIKGRFFATANAKAIIVIASATGVPQRFYRKFAMQANQHNFNVVTFDYRGVGESAPASLKSFKMDYRDWADKDLEGVINRVSE</sequence>
<dbReference type="STRING" id="1127673.GLIP_3134"/>
<name>K6YX00_9ALTE</name>
<dbReference type="EMBL" id="BAEN01000059">
    <property type="protein sequence ID" value="GAC15755.1"/>
    <property type="molecule type" value="Genomic_DNA"/>
</dbReference>
<protein>
    <recommendedName>
        <fullName evidence="3">Serine aminopeptidase S33 domain-containing protein</fullName>
    </recommendedName>
</protein>
<evidence type="ECO:0000313" key="2">
    <source>
        <dbReference type="Proteomes" id="UP000006334"/>
    </source>
</evidence>
<accession>K6YX00</accession>
<dbReference type="InterPro" id="IPR029058">
    <property type="entry name" value="AB_hydrolase_fold"/>
</dbReference>
<evidence type="ECO:0008006" key="3">
    <source>
        <dbReference type="Google" id="ProtNLM"/>
    </source>
</evidence>
<evidence type="ECO:0000313" key="1">
    <source>
        <dbReference type="EMBL" id="GAC15755.1"/>
    </source>
</evidence>
<keyword evidence="2" id="KW-1185">Reference proteome</keyword>
<dbReference type="RefSeq" id="WP_008845560.1">
    <property type="nucleotide sequence ID" value="NZ_BAEN01000059.1"/>
</dbReference>
<dbReference type="eggNOG" id="COG4757">
    <property type="taxonomic scope" value="Bacteria"/>
</dbReference>
<organism evidence="1 2">
    <name type="scientific">Aliiglaciecola lipolytica E3</name>
    <dbReference type="NCBI Taxonomy" id="1127673"/>
    <lineage>
        <taxon>Bacteria</taxon>
        <taxon>Pseudomonadati</taxon>
        <taxon>Pseudomonadota</taxon>
        <taxon>Gammaproteobacteria</taxon>
        <taxon>Alteromonadales</taxon>
        <taxon>Alteromonadaceae</taxon>
        <taxon>Aliiglaciecola</taxon>
    </lineage>
</organism>
<dbReference type="Gene3D" id="3.40.50.1820">
    <property type="entry name" value="alpha/beta hydrolase"/>
    <property type="match status" value="1"/>
</dbReference>
<gene>
    <name evidence="1" type="ORF">GLIP_3134</name>
</gene>
<dbReference type="Proteomes" id="UP000006334">
    <property type="component" value="Unassembled WGS sequence"/>
</dbReference>
<dbReference type="SUPFAM" id="SSF53474">
    <property type="entry name" value="alpha/beta-Hydrolases"/>
    <property type="match status" value="1"/>
</dbReference>